<dbReference type="Proteomes" id="UP000823775">
    <property type="component" value="Unassembled WGS sequence"/>
</dbReference>
<protein>
    <submittedName>
        <fullName evidence="2">Uncharacterized protein</fullName>
    </submittedName>
</protein>
<reference evidence="2 3" key="1">
    <citation type="journal article" date="2021" name="BMC Genomics">
        <title>Datura genome reveals duplications of psychoactive alkaloid biosynthetic genes and high mutation rate following tissue culture.</title>
        <authorList>
            <person name="Rajewski A."/>
            <person name="Carter-House D."/>
            <person name="Stajich J."/>
            <person name="Litt A."/>
        </authorList>
    </citation>
    <scope>NUCLEOTIDE SEQUENCE [LARGE SCALE GENOMIC DNA]</scope>
    <source>
        <strain evidence="2">AR-01</strain>
    </source>
</reference>
<gene>
    <name evidence="2" type="ORF">HAX54_051535</name>
</gene>
<name>A0ABS8RRD6_DATST</name>
<evidence type="ECO:0000313" key="3">
    <source>
        <dbReference type="Proteomes" id="UP000823775"/>
    </source>
</evidence>
<feature type="region of interest" description="Disordered" evidence="1">
    <location>
        <begin position="47"/>
        <end position="68"/>
    </location>
</feature>
<accession>A0ABS8RRD6</accession>
<organism evidence="2 3">
    <name type="scientific">Datura stramonium</name>
    <name type="common">Jimsonweed</name>
    <name type="synonym">Common thornapple</name>
    <dbReference type="NCBI Taxonomy" id="4076"/>
    <lineage>
        <taxon>Eukaryota</taxon>
        <taxon>Viridiplantae</taxon>
        <taxon>Streptophyta</taxon>
        <taxon>Embryophyta</taxon>
        <taxon>Tracheophyta</taxon>
        <taxon>Spermatophyta</taxon>
        <taxon>Magnoliopsida</taxon>
        <taxon>eudicotyledons</taxon>
        <taxon>Gunneridae</taxon>
        <taxon>Pentapetalae</taxon>
        <taxon>asterids</taxon>
        <taxon>lamiids</taxon>
        <taxon>Solanales</taxon>
        <taxon>Solanaceae</taxon>
        <taxon>Solanoideae</taxon>
        <taxon>Datureae</taxon>
        <taxon>Datura</taxon>
    </lineage>
</organism>
<evidence type="ECO:0000256" key="1">
    <source>
        <dbReference type="SAM" id="MobiDB-lite"/>
    </source>
</evidence>
<sequence length="232" mass="26253">MGKNLCVKDLEDRQPSKVIIEIGDGKYEISALPDITVKHSSIKRSLVGKPTDRAGTSSQTKKTSDAKGKGHVGIHVSLYVQWLITDLIMLTRAKNWIDTIMKWAQKTRLKKSSSNSFGGKWIFLSQIPLPTYFNPFVRSQSQPTLFEEINSMQNIEVLSSTHHTETNYNSNSDADDEADSEIMLQTLLRSMIPTPERPLAYQSNSDFSSHADTLSLPWHMQKPNTIQFNIRQ</sequence>
<proteinExistence type="predicted"/>
<comment type="caution">
    <text evidence="2">The sequence shown here is derived from an EMBL/GenBank/DDBJ whole genome shotgun (WGS) entry which is preliminary data.</text>
</comment>
<keyword evidence="3" id="KW-1185">Reference proteome</keyword>
<dbReference type="EMBL" id="JACEIK010000092">
    <property type="protein sequence ID" value="MCD7449346.1"/>
    <property type="molecule type" value="Genomic_DNA"/>
</dbReference>
<evidence type="ECO:0000313" key="2">
    <source>
        <dbReference type="EMBL" id="MCD7449346.1"/>
    </source>
</evidence>